<name>A0A0D3KLB0_EMIH1</name>
<keyword evidence="1" id="KW-0853">WD repeat</keyword>
<dbReference type="InterPro" id="IPR036322">
    <property type="entry name" value="WD40_repeat_dom_sf"/>
</dbReference>
<dbReference type="GeneID" id="17281815"/>
<dbReference type="SUPFAM" id="SSF50978">
    <property type="entry name" value="WD40 repeat-like"/>
    <property type="match status" value="1"/>
</dbReference>
<organism evidence="3 4">
    <name type="scientific">Emiliania huxleyi (strain CCMP1516)</name>
    <dbReference type="NCBI Taxonomy" id="280463"/>
    <lineage>
        <taxon>Eukaryota</taxon>
        <taxon>Haptista</taxon>
        <taxon>Haptophyta</taxon>
        <taxon>Prymnesiophyceae</taxon>
        <taxon>Isochrysidales</taxon>
        <taxon>Noelaerhabdaceae</taxon>
        <taxon>Emiliania</taxon>
    </lineage>
</organism>
<accession>A0A0D3KLB0</accession>
<dbReference type="PaxDb" id="2903-EOD36545"/>
<dbReference type="PANTHER" id="PTHR10971">
    <property type="entry name" value="MRNA EXPORT FACTOR AND BUB3"/>
    <property type="match status" value="1"/>
</dbReference>
<reference evidence="4" key="1">
    <citation type="journal article" date="2013" name="Nature">
        <title>Pan genome of the phytoplankton Emiliania underpins its global distribution.</title>
        <authorList>
            <person name="Read B.A."/>
            <person name="Kegel J."/>
            <person name="Klute M.J."/>
            <person name="Kuo A."/>
            <person name="Lefebvre S.C."/>
            <person name="Maumus F."/>
            <person name="Mayer C."/>
            <person name="Miller J."/>
            <person name="Monier A."/>
            <person name="Salamov A."/>
            <person name="Young J."/>
            <person name="Aguilar M."/>
            <person name="Claverie J.M."/>
            <person name="Frickenhaus S."/>
            <person name="Gonzalez K."/>
            <person name="Herman E.K."/>
            <person name="Lin Y.C."/>
            <person name="Napier J."/>
            <person name="Ogata H."/>
            <person name="Sarno A.F."/>
            <person name="Shmutz J."/>
            <person name="Schroeder D."/>
            <person name="de Vargas C."/>
            <person name="Verret F."/>
            <person name="von Dassow P."/>
            <person name="Valentin K."/>
            <person name="Van de Peer Y."/>
            <person name="Wheeler G."/>
            <person name="Dacks J.B."/>
            <person name="Delwiche C.F."/>
            <person name="Dyhrman S.T."/>
            <person name="Glockner G."/>
            <person name="John U."/>
            <person name="Richards T."/>
            <person name="Worden A.Z."/>
            <person name="Zhang X."/>
            <person name="Grigoriev I.V."/>
            <person name="Allen A.E."/>
            <person name="Bidle K."/>
            <person name="Borodovsky M."/>
            <person name="Bowler C."/>
            <person name="Brownlee C."/>
            <person name="Cock J.M."/>
            <person name="Elias M."/>
            <person name="Gladyshev V.N."/>
            <person name="Groth M."/>
            <person name="Guda C."/>
            <person name="Hadaegh A."/>
            <person name="Iglesias-Rodriguez M.D."/>
            <person name="Jenkins J."/>
            <person name="Jones B.M."/>
            <person name="Lawson T."/>
            <person name="Leese F."/>
            <person name="Lindquist E."/>
            <person name="Lobanov A."/>
            <person name="Lomsadze A."/>
            <person name="Malik S.B."/>
            <person name="Marsh M.E."/>
            <person name="Mackinder L."/>
            <person name="Mock T."/>
            <person name="Mueller-Roeber B."/>
            <person name="Pagarete A."/>
            <person name="Parker M."/>
            <person name="Probert I."/>
            <person name="Quesneville H."/>
            <person name="Raines C."/>
            <person name="Rensing S.A."/>
            <person name="Riano-Pachon D.M."/>
            <person name="Richier S."/>
            <person name="Rokitta S."/>
            <person name="Shiraiwa Y."/>
            <person name="Soanes D.M."/>
            <person name="van der Giezen M."/>
            <person name="Wahlund T.M."/>
            <person name="Williams B."/>
            <person name="Wilson W."/>
            <person name="Wolfe G."/>
            <person name="Wurch L.L."/>
        </authorList>
    </citation>
    <scope>NUCLEOTIDE SEQUENCE</scope>
</reference>
<dbReference type="Proteomes" id="UP000013827">
    <property type="component" value="Unassembled WGS sequence"/>
</dbReference>
<dbReference type="EnsemblProtists" id="EOD36545">
    <property type="protein sequence ID" value="EOD36545"/>
    <property type="gene ID" value="EMIHUDRAFT_423297"/>
</dbReference>
<dbReference type="Gene3D" id="2.130.10.10">
    <property type="entry name" value="YVTN repeat-like/Quinoprotein amine dehydrogenase"/>
    <property type="match status" value="1"/>
</dbReference>
<dbReference type="Pfam" id="PF00400">
    <property type="entry name" value="WD40"/>
    <property type="match status" value="1"/>
</dbReference>
<dbReference type="HOGENOM" id="CLU_062543_0_0_1"/>
<evidence type="ECO:0008006" key="5">
    <source>
        <dbReference type="Google" id="ProtNLM"/>
    </source>
</evidence>
<keyword evidence="4" id="KW-1185">Reference proteome</keyword>
<evidence type="ECO:0000313" key="4">
    <source>
        <dbReference type="Proteomes" id="UP000013827"/>
    </source>
</evidence>
<sequence length="358" mass="39375">MVDVTSKVQIIEHVNKPLSQTVYDTKWVPCSARFVSLGTPARQTGLIHVYSLTAGDIELQAELERPKAFKCGTFGASSIAERHLATGDFAGGVALWDLERLQEPLIATQGHEAIINCIDGCGGLKGAGAPEIATGGRDGAVHVWDPRQRDRPVRDCWAVAFGDAHSADSRVVAAGYDNGDVKLLDLVAGKLRFETNVSNGVCGVEFDRNDIEMNKLVLTTLESRYRLYDMRTHHPVHGYSFLSQEAHQSTVWAARHLPQNRDVFMTCGGNGSLELWRYSYPAQRSIKDKDGHAKARTLPRLFLDPPGVLGTVTQLQKKKFSTQPIASFDWHADKEGLAVMGVLDQTVRVLLCTKLNLV</sequence>
<evidence type="ECO:0000313" key="3">
    <source>
        <dbReference type="EnsemblProtists" id="EOD36545"/>
    </source>
</evidence>
<dbReference type="KEGG" id="ehx:EMIHUDRAFT_423297"/>
<evidence type="ECO:0000256" key="2">
    <source>
        <dbReference type="ARBA" id="ARBA00022737"/>
    </source>
</evidence>
<dbReference type="RefSeq" id="XP_005788974.1">
    <property type="nucleotide sequence ID" value="XM_005788917.1"/>
</dbReference>
<proteinExistence type="predicted"/>
<dbReference type="InterPro" id="IPR001680">
    <property type="entry name" value="WD40_rpt"/>
</dbReference>
<dbReference type="InterPro" id="IPR015943">
    <property type="entry name" value="WD40/YVTN_repeat-like_dom_sf"/>
</dbReference>
<protein>
    <recommendedName>
        <fullName evidence="5">WD repeat-containing protein 92</fullName>
    </recommendedName>
</protein>
<dbReference type="OMA" id="QATHIVE"/>
<dbReference type="SMART" id="SM00320">
    <property type="entry name" value="WD40"/>
    <property type="match status" value="3"/>
</dbReference>
<dbReference type="STRING" id="2903.R1FC35"/>
<evidence type="ECO:0000256" key="1">
    <source>
        <dbReference type="ARBA" id="ARBA00022574"/>
    </source>
</evidence>
<dbReference type="AlphaFoldDB" id="A0A0D3KLB0"/>
<dbReference type="eggNOG" id="ENOG502QRKB">
    <property type="taxonomic scope" value="Eukaryota"/>
</dbReference>
<reference evidence="3" key="2">
    <citation type="submission" date="2024-10" db="UniProtKB">
        <authorList>
            <consortium name="EnsemblProtists"/>
        </authorList>
    </citation>
    <scope>IDENTIFICATION</scope>
</reference>
<keyword evidence="2" id="KW-0677">Repeat</keyword>